<protein>
    <submittedName>
        <fullName evidence="2">Uncharacterized protein</fullName>
    </submittedName>
</protein>
<evidence type="ECO:0000313" key="2">
    <source>
        <dbReference type="EMBL" id="QEG37143.1"/>
    </source>
</evidence>
<keyword evidence="1" id="KW-1133">Transmembrane helix</keyword>
<dbReference type="RefSeq" id="WP_148075419.1">
    <property type="nucleotide sequence ID" value="NZ_CP042913.1"/>
</dbReference>
<feature type="transmembrane region" description="Helical" evidence="1">
    <location>
        <begin position="45"/>
        <end position="64"/>
    </location>
</feature>
<feature type="transmembrane region" description="Helical" evidence="1">
    <location>
        <begin position="94"/>
        <end position="117"/>
    </location>
</feature>
<accession>A0A5B9QT93</accession>
<evidence type="ECO:0000313" key="3">
    <source>
        <dbReference type="Proteomes" id="UP000323917"/>
    </source>
</evidence>
<dbReference type="KEGG" id="bgok:Pr1d_44830"/>
<dbReference type="EMBL" id="CP042913">
    <property type="protein sequence ID" value="QEG37143.1"/>
    <property type="molecule type" value="Genomic_DNA"/>
</dbReference>
<feature type="transmembrane region" description="Helical" evidence="1">
    <location>
        <begin position="71"/>
        <end position="88"/>
    </location>
</feature>
<feature type="transmembrane region" description="Helical" evidence="1">
    <location>
        <begin position="20"/>
        <end position="39"/>
    </location>
</feature>
<keyword evidence="1" id="KW-0472">Membrane</keyword>
<proteinExistence type="predicted"/>
<dbReference type="Proteomes" id="UP000323917">
    <property type="component" value="Chromosome"/>
</dbReference>
<gene>
    <name evidence="2" type="ORF">Pr1d_44830</name>
</gene>
<dbReference type="AlphaFoldDB" id="A0A5B9QT93"/>
<keyword evidence="1" id="KW-0812">Transmembrane</keyword>
<name>A0A5B9QT93_9BACT</name>
<reference evidence="2 3" key="1">
    <citation type="submission" date="2019-08" db="EMBL/GenBank/DDBJ databases">
        <title>Deep-cultivation of Planctomycetes and their phenomic and genomic characterization uncovers novel biology.</title>
        <authorList>
            <person name="Wiegand S."/>
            <person name="Jogler M."/>
            <person name="Boedeker C."/>
            <person name="Pinto D."/>
            <person name="Vollmers J."/>
            <person name="Rivas-Marin E."/>
            <person name="Kohn T."/>
            <person name="Peeters S.H."/>
            <person name="Heuer A."/>
            <person name="Rast P."/>
            <person name="Oberbeckmann S."/>
            <person name="Bunk B."/>
            <person name="Jeske O."/>
            <person name="Meyerdierks A."/>
            <person name="Storesund J.E."/>
            <person name="Kallscheuer N."/>
            <person name="Luecker S."/>
            <person name="Lage O.M."/>
            <person name="Pohl T."/>
            <person name="Merkel B.J."/>
            <person name="Hornburger P."/>
            <person name="Mueller R.-W."/>
            <person name="Bruemmer F."/>
            <person name="Labrenz M."/>
            <person name="Spormann A.M."/>
            <person name="Op den Camp H."/>
            <person name="Overmann J."/>
            <person name="Amann R."/>
            <person name="Jetten M.S.M."/>
            <person name="Mascher T."/>
            <person name="Medema M.H."/>
            <person name="Devos D.P."/>
            <person name="Kaster A.-K."/>
            <person name="Ovreas L."/>
            <person name="Rohde M."/>
            <person name="Galperin M.Y."/>
            <person name="Jogler C."/>
        </authorList>
    </citation>
    <scope>NUCLEOTIDE SEQUENCE [LARGE SCALE GENOMIC DNA]</scope>
    <source>
        <strain evidence="2 3">Pr1d</strain>
    </source>
</reference>
<sequence length="136" mass="14861">MKMNKDLRTPLTDTLRFDLLTVFSVLTMWGILLTAMRLIGIPPFGFAFVSLLLVSVGAARFVFLGLNHPRLISMGTGLFITLIVEMTLRRVQGLPGGLGVALIPLGIAYGASADLFISSTLRLAQWMRSSFTNRSS</sequence>
<evidence type="ECO:0000256" key="1">
    <source>
        <dbReference type="SAM" id="Phobius"/>
    </source>
</evidence>
<keyword evidence="3" id="KW-1185">Reference proteome</keyword>
<organism evidence="2 3">
    <name type="scientific">Bythopirellula goksoeyrii</name>
    <dbReference type="NCBI Taxonomy" id="1400387"/>
    <lineage>
        <taxon>Bacteria</taxon>
        <taxon>Pseudomonadati</taxon>
        <taxon>Planctomycetota</taxon>
        <taxon>Planctomycetia</taxon>
        <taxon>Pirellulales</taxon>
        <taxon>Lacipirellulaceae</taxon>
        <taxon>Bythopirellula</taxon>
    </lineage>
</organism>